<sequence>ARAQVQSIDIAEISYLECDRTDCARVQHDDPLHNWPARLLHVPTMTSLAWKPIGTYGQHERPRYIALSYTWGRWKLDRTKFPSAPTLQVSGIPWDIPAVDESLFTVEQFQAVLHQIVKLTGVEHVWLDVACIDQRESSPQGALEIGRQAKIFRSAEHVFIWLLTDRHNPLDRTLETHLSILQHISHGLSCYDDGRPLPQSDTWYIDASATIAGITNLPWWSSLWTLQEAFIRPDAFLLNSGGRCITTSVPDDLVRLDSVLEYCLSIYEHSSDPKEERYTTGDPSVTDQILVGGLRRVVEKSGIQALAQRNPLILYTCAKTRSTLRPLDRIYGIMQIFDFRLGESAPDADTTKQWTLNELEIQLGQQLLEKFPVESQLHVHRDRILGRQAWRISTNSSIPDCLASLPFNRFGLLGKLDGHGARLETRTEAGVTHGWFQGKICSFQDWARAVHEYDRREDVRSALNLEAPDSAINIALDNIIGLVGFIQPKTSFKYSLQNPPSSTSHALIEALAKAEVKACRRFVVALLCIITPEENTTFYIGIGLVFMEAVNSEIGAWWKRLGVCSWKVPSMSMQTCHSFVEEPGIKLLFGLGGSWTVAAGLFG</sequence>
<dbReference type="Proteomes" id="UP001172386">
    <property type="component" value="Unassembled WGS sequence"/>
</dbReference>
<gene>
    <name evidence="1" type="ORF">H2198_007204</name>
</gene>
<organism evidence="1 2">
    <name type="scientific">Neophaeococcomyces mojaviensis</name>
    <dbReference type="NCBI Taxonomy" id="3383035"/>
    <lineage>
        <taxon>Eukaryota</taxon>
        <taxon>Fungi</taxon>
        <taxon>Dikarya</taxon>
        <taxon>Ascomycota</taxon>
        <taxon>Pezizomycotina</taxon>
        <taxon>Eurotiomycetes</taxon>
        <taxon>Chaetothyriomycetidae</taxon>
        <taxon>Chaetothyriales</taxon>
        <taxon>Chaetothyriales incertae sedis</taxon>
        <taxon>Neophaeococcomyces</taxon>
    </lineage>
</organism>
<proteinExistence type="predicted"/>
<keyword evidence="2" id="KW-1185">Reference proteome</keyword>
<evidence type="ECO:0000313" key="1">
    <source>
        <dbReference type="EMBL" id="KAJ9653653.1"/>
    </source>
</evidence>
<accession>A0ACC3A0U6</accession>
<name>A0ACC3A0U6_9EURO</name>
<protein>
    <submittedName>
        <fullName evidence="1">Uncharacterized protein</fullName>
    </submittedName>
</protein>
<evidence type="ECO:0000313" key="2">
    <source>
        <dbReference type="Proteomes" id="UP001172386"/>
    </source>
</evidence>
<comment type="caution">
    <text evidence="1">The sequence shown here is derived from an EMBL/GenBank/DDBJ whole genome shotgun (WGS) entry which is preliminary data.</text>
</comment>
<feature type="non-terminal residue" evidence="1">
    <location>
        <position position="1"/>
    </location>
</feature>
<reference evidence="1" key="1">
    <citation type="submission" date="2022-10" db="EMBL/GenBank/DDBJ databases">
        <title>Culturing micro-colonial fungi from biological soil crusts in the Mojave desert and describing Neophaeococcomyces mojavensis, and introducing the new genera and species Taxawa tesnikishii.</title>
        <authorList>
            <person name="Kurbessoian T."/>
            <person name="Stajich J.E."/>
        </authorList>
    </citation>
    <scope>NUCLEOTIDE SEQUENCE</scope>
    <source>
        <strain evidence="1">JES_112</strain>
    </source>
</reference>
<dbReference type="EMBL" id="JAPDRQ010000146">
    <property type="protein sequence ID" value="KAJ9653653.1"/>
    <property type="molecule type" value="Genomic_DNA"/>
</dbReference>